<organism evidence="12">
    <name type="scientific">Amphora coffeiformis</name>
    <dbReference type="NCBI Taxonomy" id="265554"/>
    <lineage>
        <taxon>Eukaryota</taxon>
        <taxon>Sar</taxon>
        <taxon>Stramenopiles</taxon>
        <taxon>Ochrophyta</taxon>
        <taxon>Bacillariophyta</taxon>
        <taxon>Bacillariophyceae</taxon>
        <taxon>Bacillariophycidae</taxon>
        <taxon>Thalassiophysales</taxon>
        <taxon>Catenulaceae</taxon>
        <taxon>Amphora</taxon>
    </lineage>
</organism>
<evidence type="ECO:0000256" key="9">
    <source>
        <dbReference type="ARBA" id="ARBA00023136"/>
    </source>
</evidence>
<reference evidence="12" key="1">
    <citation type="submission" date="2021-01" db="EMBL/GenBank/DDBJ databases">
        <authorList>
            <person name="Corre E."/>
            <person name="Pelletier E."/>
            <person name="Niang G."/>
            <person name="Scheremetjew M."/>
            <person name="Finn R."/>
            <person name="Kale V."/>
            <person name="Holt S."/>
            <person name="Cochrane G."/>
            <person name="Meng A."/>
            <person name="Brown T."/>
            <person name="Cohen L."/>
        </authorList>
    </citation>
    <scope>NUCLEOTIDE SEQUENCE</scope>
    <source>
        <strain evidence="12">CCMP127</strain>
    </source>
</reference>
<dbReference type="EMBL" id="HBIM01008694">
    <property type="protein sequence ID" value="CAE0409771.1"/>
    <property type="molecule type" value="Transcribed_RNA"/>
</dbReference>
<keyword evidence="6 10" id="KW-1133">Transmembrane helix</keyword>
<dbReference type="InterPro" id="IPR000727">
    <property type="entry name" value="T_SNARE_dom"/>
</dbReference>
<evidence type="ECO:0000256" key="4">
    <source>
        <dbReference type="ARBA" id="ARBA00022692"/>
    </source>
</evidence>
<evidence type="ECO:0000256" key="2">
    <source>
        <dbReference type="ARBA" id="ARBA00009063"/>
    </source>
</evidence>
<dbReference type="SMART" id="SM00397">
    <property type="entry name" value="t_SNARE"/>
    <property type="match status" value="1"/>
</dbReference>
<dbReference type="InterPro" id="IPR010989">
    <property type="entry name" value="SNARE"/>
</dbReference>
<accession>A0A7S3L7P7</accession>
<feature type="transmembrane region" description="Helical" evidence="10">
    <location>
        <begin position="306"/>
        <end position="326"/>
    </location>
</feature>
<dbReference type="CDD" id="cd15845">
    <property type="entry name" value="SNARE_syntaxin16"/>
    <property type="match status" value="1"/>
</dbReference>
<dbReference type="GO" id="GO:0000149">
    <property type="term" value="F:SNARE binding"/>
    <property type="evidence" value="ECO:0007669"/>
    <property type="project" value="TreeGrafter"/>
</dbReference>
<dbReference type="Gene3D" id="1.20.58.70">
    <property type="match status" value="1"/>
</dbReference>
<gene>
    <name evidence="12" type="ORF">ACOF00016_LOCUS7372</name>
</gene>
<dbReference type="GO" id="GO:0006886">
    <property type="term" value="P:intracellular protein transport"/>
    <property type="evidence" value="ECO:0007669"/>
    <property type="project" value="InterPro"/>
</dbReference>
<dbReference type="PANTHER" id="PTHR19957">
    <property type="entry name" value="SYNTAXIN"/>
    <property type="match status" value="1"/>
</dbReference>
<proteinExistence type="inferred from homology"/>
<evidence type="ECO:0000256" key="1">
    <source>
        <dbReference type="ARBA" id="ARBA00004409"/>
    </source>
</evidence>
<dbReference type="InterPro" id="IPR045242">
    <property type="entry name" value="Syntaxin"/>
</dbReference>
<comment type="subcellular location">
    <subcellularLocation>
        <location evidence="1">Golgi apparatus membrane</location>
        <topology evidence="1">Single-pass type IV membrane protein</topology>
    </subcellularLocation>
</comment>
<dbReference type="GO" id="GO:0006906">
    <property type="term" value="P:vesicle fusion"/>
    <property type="evidence" value="ECO:0007669"/>
    <property type="project" value="TreeGrafter"/>
</dbReference>
<evidence type="ECO:0000256" key="10">
    <source>
        <dbReference type="SAM" id="Phobius"/>
    </source>
</evidence>
<protein>
    <recommendedName>
        <fullName evidence="11">t-SNARE coiled-coil homology domain-containing protein</fullName>
    </recommendedName>
</protein>
<keyword evidence="7" id="KW-0333">Golgi apparatus</keyword>
<keyword evidence="3" id="KW-0813">Transport</keyword>
<evidence type="ECO:0000256" key="8">
    <source>
        <dbReference type="ARBA" id="ARBA00023054"/>
    </source>
</evidence>
<dbReference type="GO" id="GO:0048278">
    <property type="term" value="P:vesicle docking"/>
    <property type="evidence" value="ECO:0007669"/>
    <property type="project" value="TreeGrafter"/>
</dbReference>
<evidence type="ECO:0000313" key="12">
    <source>
        <dbReference type="EMBL" id="CAE0409771.1"/>
    </source>
</evidence>
<keyword evidence="8" id="KW-0175">Coiled coil</keyword>
<evidence type="ECO:0000256" key="7">
    <source>
        <dbReference type="ARBA" id="ARBA00023034"/>
    </source>
</evidence>
<evidence type="ECO:0000256" key="3">
    <source>
        <dbReference type="ARBA" id="ARBA00022448"/>
    </source>
</evidence>
<dbReference type="GO" id="GO:0005484">
    <property type="term" value="F:SNAP receptor activity"/>
    <property type="evidence" value="ECO:0007669"/>
    <property type="project" value="InterPro"/>
</dbReference>
<name>A0A7S3L7P7_9STRA</name>
<dbReference type="AlphaFoldDB" id="A0A7S3L7P7"/>
<dbReference type="InterPro" id="IPR006012">
    <property type="entry name" value="Syntaxin/epimorphin_CS"/>
</dbReference>
<dbReference type="SUPFAM" id="SSF47661">
    <property type="entry name" value="t-snare proteins"/>
    <property type="match status" value="1"/>
</dbReference>
<dbReference type="PANTHER" id="PTHR19957:SF83">
    <property type="entry name" value="SYNTAXIN-16"/>
    <property type="match status" value="1"/>
</dbReference>
<dbReference type="PROSITE" id="PS50192">
    <property type="entry name" value="T_SNARE"/>
    <property type="match status" value="1"/>
</dbReference>
<dbReference type="PROSITE" id="PS00914">
    <property type="entry name" value="SYNTAXIN"/>
    <property type="match status" value="1"/>
</dbReference>
<comment type="similarity">
    <text evidence="2">Belongs to the syntaxin family.</text>
</comment>
<keyword evidence="5" id="KW-0653">Protein transport</keyword>
<dbReference type="Pfam" id="PF05739">
    <property type="entry name" value="SNARE"/>
    <property type="match status" value="1"/>
</dbReference>
<keyword evidence="4 10" id="KW-0812">Transmembrane</keyword>
<evidence type="ECO:0000256" key="5">
    <source>
        <dbReference type="ARBA" id="ARBA00022927"/>
    </source>
</evidence>
<evidence type="ECO:0000259" key="11">
    <source>
        <dbReference type="PROSITE" id="PS50192"/>
    </source>
</evidence>
<dbReference type="GO" id="GO:0031201">
    <property type="term" value="C:SNARE complex"/>
    <property type="evidence" value="ECO:0007669"/>
    <property type="project" value="TreeGrafter"/>
</dbReference>
<evidence type="ECO:0000256" key="6">
    <source>
        <dbReference type="ARBA" id="ARBA00022989"/>
    </source>
</evidence>
<feature type="domain" description="T-SNARE coiled-coil homology" evidence="11">
    <location>
        <begin position="235"/>
        <end position="297"/>
    </location>
</feature>
<keyword evidence="9 10" id="KW-0472">Membrane</keyword>
<sequence>MASRDLTQAFIERRNAAIRKRSKEGASSDYKKLTAGGTSVEHHDLMLAEEGNGGGMIQMSTFGSSGTTASPPPWVQHVDAVERSLLTIQAQMNDLQALHSQRVGSVFGKNLDNMEGRIEHMTAGITDEFRVAERHLQTVGKQAAASKTPEEATVGANVQRSLAKRLQELSVNFRQSQRKYLAEVQAQKTGKVPEPYLGLLDSGSGGTGMGGNGMSGDSGGEFFTTQQMAVVDDLTQAVQSRDTEIIQIAKSIEELSSIFKELAVLVIDQGTILDRIDYNMEAVVEHTKTGIQQLEKAERSQKSARPIRCIICLSVLIFVLLVLLVLKWS</sequence>
<dbReference type="GO" id="GO:0000139">
    <property type="term" value="C:Golgi membrane"/>
    <property type="evidence" value="ECO:0007669"/>
    <property type="project" value="UniProtKB-SubCell"/>
</dbReference>